<accession>K0TIJ9</accession>
<dbReference type="Pfam" id="PF12937">
    <property type="entry name" value="F-box-like"/>
    <property type="match status" value="1"/>
</dbReference>
<dbReference type="SUPFAM" id="SSF81383">
    <property type="entry name" value="F-box domain"/>
    <property type="match status" value="1"/>
</dbReference>
<dbReference type="Proteomes" id="UP000266841">
    <property type="component" value="Unassembled WGS sequence"/>
</dbReference>
<keyword evidence="3" id="KW-1185">Reference proteome</keyword>
<dbReference type="CDD" id="cd09917">
    <property type="entry name" value="F-box_SF"/>
    <property type="match status" value="1"/>
</dbReference>
<proteinExistence type="predicted"/>
<name>K0TIJ9_THAOC</name>
<dbReference type="InterPro" id="IPR001810">
    <property type="entry name" value="F-box_dom"/>
</dbReference>
<sequence length="288" mass="33046">MQETFRNGSAPPPVASVGTKFQGLLHKGLSMSTADKQGNEHPPLAKKVKRGEEGEMKGMHLPDHVLEKVVGFCDFPELGKLASVSKALNRMTSVDELWEGPLQSLLHKAYDNAYYIEPKCQFFFWDNEDRLIEGALPVPLSRRRPMKSTDLLAWSREWRGGHSFEHPEHGRVVPYHFLYSRSIVRANFADPEGNSVKLSDGNISTKLGSIPEYRWLFEDVPLKEYFKGAGGWAYKTYREEMDRKEYEDDWSVGSLGEDPDPNMFYGLPNIRLFGGDAGRRKRHYYYDY</sequence>
<feature type="domain" description="F-box" evidence="1">
    <location>
        <begin position="55"/>
        <end position="101"/>
    </location>
</feature>
<comment type="caution">
    <text evidence="2">The sequence shown here is derived from an EMBL/GenBank/DDBJ whole genome shotgun (WGS) entry which is preliminary data.</text>
</comment>
<gene>
    <name evidence="2" type="ORF">THAOC_08278</name>
</gene>
<dbReference type="EMBL" id="AGNL01008633">
    <property type="protein sequence ID" value="EJK70367.1"/>
    <property type="molecule type" value="Genomic_DNA"/>
</dbReference>
<protein>
    <recommendedName>
        <fullName evidence="1">F-box domain-containing protein</fullName>
    </recommendedName>
</protein>
<evidence type="ECO:0000259" key="1">
    <source>
        <dbReference type="PROSITE" id="PS50181"/>
    </source>
</evidence>
<organism evidence="2 3">
    <name type="scientific">Thalassiosira oceanica</name>
    <name type="common">Marine diatom</name>
    <dbReference type="NCBI Taxonomy" id="159749"/>
    <lineage>
        <taxon>Eukaryota</taxon>
        <taxon>Sar</taxon>
        <taxon>Stramenopiles</taxon>
        <taxon>Ochrophyta</taxon>
        <taxon>Bacillariophyta</taxon>
        <taxon>Coscinodiscophyceae</taxon>
        <taxon>Thalassiosirophycidae</taxon>
        <taxon>Thalassiosirales</taxon>
        <taxon>Thalassiosiraceae</taxon>
        <taxon>Thalassiosira</taxon>
    </lineage>
</organism>
<reference evidence="2 3" key="1">
    <citation type="journal article" date="2012" name="Genome Biol.">
        <title>Genome and low-iron response of an oceanic diatom adapted to chronic iron limitation.</title>
        <authorList>
            <person name="Lommer M."/>
            <person name="Specht M."/>
            <person name="Roy A.S."/>
            <person name="Kraemer L."/>
            <person name="Andreson R."/>
            <person name="Gutowska M.A."/>
            <person name="Wolf J."/>
            <person name="Bergner S.V."/>
            <person name="Schilhabel M.B."/>
            <person name="Klostermeier U.C."/>
            <person name="Beiko R.G."/>
            <person name="Rosenstiel P."/>
            <person name="Hippler M."/>
            <person name="Laroche J."/>
        </authorList>
    </citation>
    <scope>NUCLEOTIDE SEQUENCE [LARGE SCALE GENOMIC DNA]</scope>
    <source>
        <strain evidence="2 3">CCMP1005</strain>
    </source>
</reference>
<dbReference type="PROSITE" id="PS50181">
    <property type="entry name" value="FBOX"/>
    <property type="match status" value="1"/>
</dbReference>
<dbReference type="InterPro" id="IPR036047">
    <property type="entry name" value="F-box-like_dom_sf"/>
</dbReference>
<dbReference type="AlphaFoldDB" id="K0TIJ9"/>
<evidence type="ECO:0000313" key="3">
    <source>
        <dbReference type="Proteomes" id="UP000266841"/>
    </source>
</evidence>
<evidence type="ECO:0000313" key="2">
    <source>
        <dbReference type="EMBL" id="EJK70367.1"/>
    </source>
</evidence>
<dbReference type="Gene3D" id="1.20.1280.50">
    <property type="match status" value="1"/>
</dbReference>